<name>A0ACC0X297_9ROSI</name>
<proteinExistence type="predicted"/>
<keyword evidence="2" id="KW-1185">Reference proteome</keyword>
<evidence type="ECO:0000313" key="1">
    <source>
        <dbReference type="EMBL" id="KAJ0007409.1"/>
    </source>
</evidence>
<dbReference type="EMBL" id="CM047750">
    <property type="protein sequence ID" value="KAJ0007409.1"/>
    <property type="molecule type" value="Genomic_DNA"/>
</dbReference>
<evidence type="ECO:0000313" key="2">
    <source>
        <dbReference type="Proteomes" id="UP001163603"/>
    </source>
</evidence>
<organism evidence="1 2">
    <name type="scientific">Pistacia integerrima</name>
    <dbReference type="NCBI Taxonomy" id="434235"/>
    <lineage>
        <taxon>Eukaryota</taxon>
        <taxon>Viridiplantae</taxon>
        <taxon>Streptophyta</taxon>
        <taxon>Embryophyta</taxon>
        <taxon>Tracheophyta</taxon>
        <taxon>Spermatophyta</taxon>
        <taxon>Magnoliopsida</taxon>
        <taxon>eudicotyledons</taxon>
        <taxon>Gunneridae</taxon>
        <taxon>Pentapetalae</taxon>
        <taxon>rosids</taxon>
        <taxon>malvids</taxon>
        <taxon>Sapindales</taxon>
        <taxon>Anacardiaceae</taxon>
        <taxon>Pistacia</taxon>
    </lineage>
</organism>
<accession>A0ACC0X297</accession>
<gene>
    <name evidence="1" type="ORF">Pint_30380</name>
</gene>
<sequence>MLAGLVIPVGRLAQASNAPVRPSSNRSTYKTHPVRPSSNRSAYKTRPIRPSRTPQSQTDLSDQLALTQVTKDFPTNHIKQVNALLLQKIQLNLIPQYASNVCNVKDDMNARHYNSNDCNYTSLCRFRQTSSTKWKRVPLLQEGSFIHTRSQWPHFPAKYSSICCS</sequence>
<dbReference type="Proteomes" id="UP001163603">
    <property type="component" value="Chromosome 15"/>
</dbReference>
<comment type="caution">
    <text evidence="1">The sequence shown here is derived from an EMBL/GenBank/DDBJ whole genome shotgun (WGS) entry which is preliminary data.</text>
</comment>
<protein>
    <submittedName>
        <fullName evidence="1">Uncharacterized protein</fullName>
    </submittedName>
</protein>
<reference evidence="2" key="1">
    <citation type="journal article" date="2023" name="G3 (Bethesda)">
        <title>Genome assembly and association tests identify interacting loci associated with vigor, precocity, and sex in interspecific pistachio rootstocks.</title>
        <authorList>
            <person name="Palmer W."/>
            <person name="Jacygrad E."/>
            <person name="Sagayaradj S."/>
            <person name="Cavanaugh K."/>
            <person name="Han R."/>
            <person name="Bertier L."/>
            <person name="Beede B."/>
            <person name="Kafkas S."/>
            <person name="Golino D."/>
            <person name="Preece J."/>
            <person name="Michelmore R."/>
        </authorList>
    </citation>
    <scope>NUCLEOTIDE SEQUENCE [LARGE SCALE GENOMIC DNA]</scope>
</reference>